<accession>A0ABQ5K237</accession>
<dbReference type="Proteomes" id="UP001057375">
    <property type="component" value="Unassembled WGS sequence"/>
</dbReference>
<evidence type="ECO:0000313" key="3">
    <source>
        <dbReference type="EMBL" id="GKT25418.1"/>
    </source>
</evidence>
<dbReference type="Gene3D" id="3.30.479.30">
    <property type="entry name" value="Band 7 domain"/>
    <property type="match status" value="1"/>
</dbReference>
<keyword evidence="4" id="KW-1185">Reference proteome</keyword>
<organism evidence="3 4">
    <name type="scientific">Aduncisulcus paluster</name>
    <dbReference type="NCBI Taxonomy" id="2918883"/>
    <lineage>
        <taxon>Eukaryota</taxon>
        <taxon>Metamonada</taxon>
        <taxon>Carpediemonas-like organisms</taxon>
        <taxon>Aduncisulcus</taxon>
    </lineage>
</organism>
<dbReference type="SUPFAM" id="SSF117892">
    <property type="entry name" value="Band 7/SPFH domain"/>
    <property type="match status" value="1"/>
</dbReference>
<evidence type="ECO:0000256" key="1">
    <source>
        <dbReference type="SAM" id="Coils"/>
    </source>
</evidence>
<feature type="domain" description="Band 7" evidence="2">
    <location>
        <begin position="30"/>
        <end position="210"/>
    </location>
</feature>
<dbReference type="InterPro" id="IPR036013">
    <property type="entry name" value="Band_7/SPFH_dom_sf"/>
</dbReference>
<protein>
    <recommendedName>
        <fullName evidence="2">Band 7 domain-containing protein</fullName>
    </recommendedName>
</protein>
<gene>
    <name evidence="3" type="ORF">ADUPG1_013032</name>
</gene>
<reference evidence="3" key="1">
    <citation type="submission" date="2022-03" db="EMBL/GenBank/DDBJ databases">
        <title>Draft genome sequence of Aduncisulcus paluster, a free-living microaerophilic Fornicata.</title>
        <authorList>
            <person name="Yuyama I."/>
            <person name="Kume K."/>
            <person name="Tamura T."/>
            <person name="Inagaki Y."/>
            <person name="Hashimoto T."/>
        </authorList>
    </citation>
    <scope>NUCLEOTIDE SEQUENCE</scope>
    <source>
        <strain evidence="3">NY0171</strain>
    </source>
</reference>
<dbReference type="Pfam" id="PF01145">
    <property type="entry name" value="Band_7"/>
    <property type="match status" value="1"/>
</dbReference>
<keyword evidence="1" id="KW-0175">Coiled coil</keyword>
<evidence type="ECO:0000259" key="2">
    <source>
        <dbReference type="Pfam" id="PF01145"/>
    </source>
</evidence>
<dbReference type="InterPro" id="IPR001107">
    <property type="entry name" value="Band_7"/>
</dbReference>
<dbReference type="EMBL" id="BQXS01012585">
    <property type="protein sequence ID" value="GKT25418.1"/>
    <property type="molecule type" value="Genomic_DNA"/>
</dbReference>
<name>A0ABQ5K237_9EUKA</name>
<feature type="coiled-coil region" evidence="1">
    <location>
        <begin position="183"/>
        <end position="210"/>
    </location>
</feature>
<proteinExistence type="predicted"/>
<evidence type="ECO:0000313" key="4">
    <source>
        <dbReference type="Proteomes" id="UP001057375"/>
    </source>
</evidence>
<comment type="caution">
    <text evidence="3">The sequence shown here is derived from an EMBL/GenBank/DDBJ whole genome shotgun (WGS) entry which is preliminary data.</text>
</comment>
<sequence>MNELVIAILVWAGVAVLVGGICAACSLTFVPFGYVGVCYNVFTLDIDEKTYTNGPAYIGFYQALYKFPMTQQTLDISGSKNIAGRTKDGLELEMDCTVQYSLQSENVNKLFPIALMDYESLLLLRVRDIIRDVAAQYDASKFFDDISSIGGKMKEELAAGLSDSLYINIDAFNIIQQDLPDAFEEAKDEGQQLAQQLDNYTQKIALAQAEQATSTGSATAQASVIANDANTSTIYVLQDSINKANYNRVVNKQYAASIADYSAELGGVDNTLSYLEYLALSDNEDSQIVIGSDSVTAFVQ</sequence>